<evidence type="ECO:0000256" key="1">
    <source>
        <dbReference type="ARBA" id="ARBA00022603"/>
    </source>
</evidence>
<dbReference type="GO" id="GO:0008168">
    <property type="term" value="F:methyltransferase activity"/>
    <property type="evidence" value="ECO:0007669"/>
    <property type="project" value="UniProtKB-KW"/>
</dbReference>
<dbReference type="Pfam" id="PF13649">
    <property type="entry name" value="Methyltransf_25"/>
    <property type="match status" value="1"/>
</dbReference>
<accession>A0A510V213</accession>
<proteinExistence type="predicted"/>
<evidence type="ECO:0000256" key="2">
    <source>
        <dbReference type="ARBA" id="ARBA00022679"/>
    </source>
</evidence>
<feature type="domain" description="Methyltransferase" evidence="3">
    <location>
        <begin position="45"/>
        <end position="132"/>
    </location>
</feature>
<keyword evidence="2 4" id="KW-0808">Transferase</keyword>
<evidence type="ECO:0000259" key="3">
    <source>
        <dbReference type="Pfam" id="PF13649"/>
    </source>
</evidence>
<dbReference type="InterPro" id="IPR051052">
    <property type="entry name" value="Diverse_substrate_MTase"/>
</dbReference>
<dbReference type="OrthoDB" id="9797252at2"/>
<dbReference type="RefSeq" id="WP_146926603.1">
    <property type="nucleotide sequence ID" value="NZ_BJUB01000004.1"/>
</dbReference>
<dbReference type="AlphaFoldDB" id="A0A510V213"/>
<dbReference type="Proteomes" id="UP000321118">
    <property type="component" value="Unassembled WGS sequence"/>
</dbReference>
<dbReference type="EMBL" id="BJUB01000004">
    <property type="protein sequence ID" value="GEK20937.1"/>
    <property type="molecule type" value="Genomic_DNA"/>
</dbReference>
<organism evidence="4 5">
    <name type="scientific">Cellulomonas xylanilytica</name>
    <dbReference type="NCBI Taxonomy" id="233583"/>
    <lineage>
        <taxon>Bacteria</taxon>
        <taxon>Bacillati</taxon>
        <taxon>Actinomycetota</taxon>
        <taxon>Actinomycetes</taxon>
        <taxon>Micrococcales</taxon>
        <taxon>Cellulomonadaceae</taxon>
        <taxon>Cellulomonas</taxon>
    </lineage>
</organism>
<dbReference type="PANTHER" id="PTHR44942">
    <property type="entry name" value="METHYLTRANSF_11 DOMAIN-CONTAINING PROTEIN"/>
    <property type="match status" value="1"/>
</dbReference>
<sequence>MDWAWDPSLYEGSARHYAVGRMGYPAALADAVRDALGLDGTGRLLDVGCGPGSLTLLLAPLVSSAVGVDADPGMIAEARRSGAATIAWRQLRAEELPADLGTFRLVTFAQSFHWMDQPRVAREVRPMIEPGGAWVHVFATTHRGAEGHDPLPHPRPPWDRIDELVASYLGPARRAGQGVLLQPRSGEEDVMRATGYRGPQRLEVVRGEVVERSAEEVVSAVLSLSSSAPHLFGPRLPQFEHDLRELLRSASPTGTFAERARDVGVVIWRP</sequence>
<reference evidence="4 5" key="1">
    <citation type="submission" date="2019-07" db="EMBL/GenBank/DDBJ databases">
        <title>Whole genome shotgun sequence of Cellulomonas xylanilytica NBRC 101102.</title>
        <authorList>
            <person name="Hosoyama A."/>
            <person name="Uohara A."/>
            <person name="Ohji S."/>
            <person name="Ichikawa N."/>
        </authorList>
    </citation>
    <scope>NUCLEOTIDE SEQUENCE [LARGE SCALE GENOMIC DNA]</scope>
    <source>
        <strain evidence="4 5">NBRC 101102</strain>
    </source>
</reference>
<protein>
    <submittedName>
        <fullName evidence="4">Methyltransferase</fullName>
    </submittedName>
</protein>
<dbReference type="PANTHER" id="PTHR44942:SF4">
    <property type="entry name" value="METHYLTRANSFERASE TYPE 11 DOMAIN-CONTAINING PROTEIN"/>
    <property type="match status" value="1"/>
</dbReference>
<dbReference type="InterPro" id="IPR029063">
    <property type="entry name" value="SAM-dependent_MTases_sf"/>
</dbReference>
<evidence type="ECO:0000313" key="5">
    <source>
        <dbReference type="Proteomes" id="UP000321118"/>
    </source>
</evidence>
<keyword evidence="5" id="KW-1185">Reference proteome</keyword>
<evidence type="ECO:0000313" key="4">
    <source>
        <dbReference type="EMBL" id="GEK20937.1"/>
    </source>
</evidence>
<dbReference type="SUPFAM" id="SSF53335">
    <property type="entry name" value="S-adenosyl-L-methionine-dependent methyltransferases"/>
    <property type="match status" value="1"/>
</dbReference>
<dbReference type="GO" id="GO:0032259">
    <property type="term" value="P:methylation"/>
    <property type="evidence" value="ECO:0007669"/>
    <property type="project" value="UniProtKB-KW"/>
</dbReference>
<gene>
    <name evidence="4" type="ORF">CXY01_14570</name>
</gene>
<dbReference type="Gene3D" id="3.40.50.150">
    <property type="entry name" value="Vaccinia Virus protein VP39"/>
    <property type="match status" value="1"/>
</dbReference>
<dbReference type="InterPro" id="IPR041698">
    <property type="entry name" value="Methyltransf_25"/>
</dbReference>
<keyword evidence="1 4" id="KW-0489">Methyltransferase</keyword>
<name>A0A510V213_9CELL</name>
<comment type="caution">
    <text evidence="4">The sequence shown here is derived from an EMBL/GenBank/DDBJ whole genome shotgun (WGS) entry which is preliminary data.</text>
</comment>
<dbReference type="CDD" id="cd02440">
    <property type="entry name" value="AdoMet_MTases"/>
    <property type="match status" value="1"/>
</dbReference>